<dbReference type="EMBL" id="JAAGLU010000046">
    <property type="protein sequence ID" value="NEC91713.1"/>
    <property type="molecule type" value="Genomic_DNA"/>
</dbReference>
<organism evidence="1">
    <name type="scientific">Streptomyces sp. SID12501</name>
    <dbReference type="NCBI Taxonomy" id="2706042"/>
    <lineage>
        <taxon>Bacteria</taxon>
        <taxon>Bacillati</taxon>
        <taxon>Actinomycetota</taxon>
        <taxon>Actinomycetes</taxon>
        <taxon>Kitasatosporales</taxon>
        <taxon>Streptomycetaceae</taxon>
        <taxon>Streptomyces</taxon>
    </lineage>
</organism>
<dbReference type="AlphaFoldDB" id="A0A6B3C4Q1"/>
<evidence type="ECO:0000313" key="1">
    <source>
        <dbReference type="EMBL" id="NEC91713.1"/>
    </source>
</evidence>
<protein>
    <submittedName>
        <fullName evidence="1">Uncharacterized protein</fullName>
    </submittedName>
</protein>
<gene>
    <name evidence="1" type="ORF">G3I71_39320</name>
</gene>
<reference evidence="1" key="1">
    <citation type="submission" date="2020-01" db="EMBL/GenBank/DDBJ databases">
        <title>Insect and environment-associated Actinomycetes.</title>
        <authorList>
            <person name="Currrie C."/>
            <person name="Chevrette M."/>
            <person name="Carlson C."/>
            <person name="Stubbendieck R."/>
            <person name="Wendt-Pienkowski E."/>
        </authorList>
    </citation>
    <scope>NUCLEOTIDE SEQUENCE</scope>
    <source>
        <strain evidence="1">SID12501</strain>
    </source>
</reference>
<proteinExistence type="predicted"/>
<sequence>MTGQIAGCFEHREPRALVREMREAMLMELEAVLIVDETGDEILHRLRPRGTAVSLTFTGQLPAAPGHRPCLADLEHCTP</sequence>
<name>A0A6B3C4Q1_9ACTN</name>
<dbReference type="RefSeq" id="WP_164322692.1">
    <property type="nucleotide sequence ID" value="NZ_JAAGLU010000046.1"/>
</dbReference>
<comment type="caution">
    <text evidence="1">The sequence shown here is derived from an EMBL/GenBank/DDBJ whole genome shotgun (WGS) entry which is preliminary data.</text>
</comment>
<accession>A0A6B3C4Q1</accession>